<evidence type="ECO:0000256" key="4">
    <source>
        <dbReference type="SAM" id="MobiDB-lite"/>
    </source>
</evidence>
<dbReference type="PROSITE" id="PS50179">
    <property type="entry name" value="VHS"/>
    <property type="match status" value="1"/>
</dbReference>
<dbReference type="Pfam" id="PF03127">
    <property type="entry name" value="GAT"/>
    <property type="match status" value="1"/>
</dbReference>
<feature type="region of interest" description="Disordered" evidence="4">
    <location>
        <begin position="401"/>
        <end position="420"/>
    </location>
</feature>
<evidence type="ECO:0000256" key="2">
    <source>
        <dbReference type="ARBA" id="ARBA00022448"/>
    </source>
</evidence>
<gene>
    <name evidence="8" type="primary">LOC108565415</name>
</gene>
<dbReference type="CDD" id="cd03565">
    <property type="entry name" value="VHS_Tom1_like"/>
    <property type="match status" value="1"/>
</dbReference>
<keyword evidence="7" id="KW-1185">Reference proteome</keyword>
<dbReference type="GeneID" id="108565415"/>
<evidence type="ECO:0000256" key="1">
    <source>
        <dbReference type="ARBA" id="ARBA00007708"/>
    </source>
</evidence>
<name>A0ABM1N0J4_NICVS</name>
<dbReference type="Proteomes" id="UP000695000">
    <property type="component" value="Unplaced"/>
</dbReference>
<dbReference type="Gene3D" id="1.20.58.160">
    <property type="match status" value="1"/>
</dbReference>
<feature type="domain" description="GAT" evidence="6">
    <location>
        <begin position="205"/>
        <end position="293"/>
    </location>
</feature>
<dbReference type="InterPro" id="IPR004152">
    <property type="entry name" value="GAT_dom"/>
</dbReference>
<reference evidence="8" key="1">
    <citation type="submission" date="2025-08" db="UniProtKB">
        <authorList>
            <consortium name="RefSeq"/>
        </authorList>
    </citation>
    <scope>IDENTIFICATION</scope>
    <source>
        <tissue evidence="8">Whole Larva</tissue>
    </source>
</reference>
<dbReference type="Gene3D" id="1.25.40.90">
    <property type="match status" value="1"/>
</dbReference>
<evidence type="ECO:0000259" key="5">
    <source>
        <dbReference type="PROSITE" id="PS50179"/>
    </source>
</evidence>
<dbReference type="Pfam" id="PF00790">
    <property type="entry name" value="VHS"/>
    <property type="match status" value="1"/>
</dbReference>
<proteinExistence type="inferred from homology"/>
<dbReference type="InterPro" id="IPR008942">
    <property type="entry name" value="ENTH_VHS"/>
</dbReference>
<dbReference type="PANTHER" id="PTHR13856:SF137">
    <property type="entry name" value="GH05942P"/>
    <property type="match status" value="1"/>
</dbReference>
<evidence type="ECO:0000259" key="6">
    <source>
        <dbReference type="PROSITE" id="PS50909"/>
    </source>
</evidence>
<dbReference type="InterPro" id="IPR038425">
    <property type="entry name" value="GAT_sf"/>
</dbReference>
<evidence type="ECO:0000313" key="7">
    <source>
        <dbReference type="Proteomes" id="UP000695000"/>
    </source>
</evidence>
<organism evidence="7 8">
    <name type="scientific">Nicrophorus vespilloides</name>
    <name type="common">Boreal carrion beetle</name>
    <dbReference type="NCBI Taxonomy" id="110193"/>
    <lineage>
        <taxon>Eukaryota</taxon>
        <taxon>Metazoa</taxon>
        <taxon>Ecdysozoa</taxon>
        <taxon>Arthropoda</taxon>
        <taxon>Hexapoda</taxon>
        <taxon>Insecta</taxon>
        <taxon>Pterygota</taxon>
        <taxon>Neoptera</taxon>
        <taxon>Endopterygota</taxon>
        <taxon>Coleoptera</taxon>
        <taxon>Polyphaga</taxon>
        <taxon>Staphyliniformia</taxon>
        <taxon>Silphidae</taxon>
        <taxon>Nicrophorinae</taxon>
        <taxon>Nicrophorus</taxon>
    </lineage>
</organism>
<evidence type="ECO:0000313" key="8">
    <source>
        <dbReference type="RefSeq" id="XP_017780344.1"/>
    </source>
</evidence>
<sequence>MTSFFQGALGGNPFSTPVGGRVESATESSLASENWALNMEICDMINETEDGPRDAVKAIRKRLTNNAGKNYTVVMYTLTVLETCVKNCGKKFHTLVCNKDFINELVKLIGPKNDPPTAVQEKVLSLIQCWADAFNSQPEMNGVVNVYHDLKAKGIEFPATDFDSMAPIFTPQKTSDAIAELPTVVEPNMPTYQLSKISPPILSHEQRTKLESELDVVQSNMNVLGEMLGEVKPGHEQPEELELLQMLYTTCKEMQGRLVELISKLANDELTAELLRINDDMNNLILRYGRWEKNREAGGQSASAVLTNATRKPPLESNDSLIDLGPPDDLVEKFSEMGVASANAASQLANIGSVTATNRPVGDEDFDMFAQSRKATYETSKTTGSTYKDNIDSEHQVDGLSKLTQNKPNTTTEESVTSSEFERFLAERAAAAEALPSTTTPTPTGAAATKAAKKEDDKESLLTL</sequence>
<feature type="compositionally biased region" description="Low complexity" evidence="4">
    <location>
        <begin position="410"/>
        <end position="419"/>
    </location>
</feature>
<feature type="compositionally biased region" description="Low complexity" evidence="4">
    <location>
        <begin position="432"/>
        <end position="450"/>
    </location>
</feature>
<dbReference type="SMART" id="SM00288">
    <property type="entry name" value="VHS"/>
    <property type="match status" value="1"/>
</dbReference>
<feature type="region of interest" description="Disordered" evidence="4">
    <location>
        <begin position="432"/>
        <end position="464"/>
    </location>
</feature>
<dbReference type="PANTHER" id="PTHR13856">
    <property type="entry name" value="VHS DOMAIN CONTAINING PROTEIN FAMILY"/>
    <property type="match status" value="1"/>
</dbReference>
<evidence type="ECO:0000256" key="3">
    <source>
        <dbReference type="ARBA" id="ARBA00022927"/>
    </source>
</evidence>
<feature type="compositionally biased region" description="Basic and acidic residues" evidence="4">
    <location>
        <begin position="452"/>
        <end position="464"/>
    </location>
</feature>
<dbReference type="RefSeq" id="XP_017780344.1">
    <property type="nucleotide sequence ID" value="XM_017924855.1"/>
</dbReference>
<feature type="region of interest" description="Disordered" evidence="4">
    <location>
        <begin position="297"/>
        <end position="322"/>
    </location>
</feature>
<dbReference type="SUPFAM" id="SSF48464">
    <property type="entry name" value="ENTH/VHS domain"/>
    <property type="match status" value="1"/>
</dbReference>
<feature type="compositionally biased region" description="Polar residues" evidence="4">
    <location>
        <begin position="300"/>
        <end position="310"/>
    </location>
</feature>
<dbReference type="InterPro" id="IPR002014">
    <property type="entry name" value="VHS_dom"/>
</dbReference>
<dbReference type="SUPFAM" id="SSF89009">
    <property type="entry name" value="GAT-like domain"/>
    <property type="match status" value="1"/>
</dbReference>
<comment type="similarity">
    <text evidence="1">Belongs to the TOM1 family.</text>
</comment>
<keyword evidence="3" id="KW-0653">Protein transport</keyword>
<keyword evidence="2" id="KW-0813">Transport</keyword>
<dbReference type="PIRSF" id="PIRSF036948">
    <property type="entry name" value="TOM1"/>
    <property type="match status" value="1"/>
</dbReference>
<dbReference type="InterPro" id="IPR014645">
    <property type="entry name" value="TOM1"/>
</dbReference>
<feature type="domain" description="VHS" evidence="5">
    <location>
        <begin position="25"/>
        <end position="158"/>
    </location>
</feature>
<dbReference type="CDD" id="cd14233">
    <property type="entry name" value="GAT_TOM1_like"/>
    <property type="match status" value="1"/>
</dbReference>
<accession>A0ABM1N0J4</accession>
<dbReference type="PROSITE" id="PS50909">
    <property type="entry name" value="GAT"/>
    <property type="match status" value="1"/>
</dbReference>
<protein>
    <submittedName>
        <fullName evidence="8">TOM1-like protein 2 isoform X2</fullName>
    </submittedName>
</protein>